<dbReference type="CDD" id="cd17716">
    <property type="entry name" value="BRCT_microcephalin_rpt1"/>
    <property type="match status" value="1"/>
</dbReference>
<dbReference type="Proteomes" id="UP000176998">
    <property type="component" value="Unassembled WGS sequence"/>
</dbReference>
<feature type="compositionally biased region" description="Basic and acidic residues" evidence="1">
    <location>
        <begin position="453"/>
        <end position="466"/>
    </location>
</feature>
<feature type="region of interest" description="Disordered" evidence="1">
    <location>
        <begin position="1"/>
        <end position="395"/>
    </location>
</feature>
<dbReference type="InterPro" id="IPR036420">
    <property type="entry name" value="BRCT_dom_sf"/>
</dbReference>
<feature type="region of interest" description="Disordered" evidence="1">
    <location>
        <begin position="1047"/>
        <end position="1071"/>
    </location>
</feature>
<evidence type="ECO:0000259" key="2">
    <source>
        <dbReference type="PROSITE" id="PS50172"/>
    </source>
</evidence>
<dbReference type="EMBL" id="MJBS01000066">
    <property type="protein sequence ID" value="OHE96727.1"/>
    <property type="molecule type" value="Genomic_DNA"/>
</dbReference>
<feature type="compositionally biased region" description="Low complexity" evidence="1">
    <location>
        <begin position="163"/>
        <end position="180"/>
    </location>
</feature>
<organism evidence="3 4">
    <name type="scientific">Colletotrichum orchidophilum</name>
    <dbReference type="NCBI Taxonomy" id="1209926"/>
    <lineage>
        <taxon>Eukaryota</taxon>
        <taxon>Fungi</taxon>
        <taxon>Dikarya</taxon>
        <taxon>Ascomycota</taxon>
        <taxon>Pezizomycotina</taxon>
        <taxon>Sordariomycetes</taxon>
        <taxon>Hypocreomycetidae</taxon>
        <taxon>Glomerellales</taxon>
        <taxon>Glomerellaceae</taxon>
        <taxon>Colletotrichum</taxon>
    </lineage>
</organism>
<sequence>MMEPQSPPKRITRSRAAKTADTTTNARATKIVTAAAKAKASVSAPTQSTSAKRKTRADDVEEEEHSEEPQQSESAPRTTRAARGRPKKTEAPAAPAPAPASSISSGVPGRATRARAAARQVSGTLPPVTKDEPAKPTRGRPRKVVAEEATTKEAEPVKKTTRTRAAPVTAAKPAVKKTVTFQEPEKENIAPDASKKTAEKPTATTGLKARPMRKPPVPKAPRSTKAATASSTTKTEKTPLSPKKVTQVPMPRDCSDDELAGPDTPPRPMMKSPTKPPTGALGSSKKLNLLPADKTSDSEQFHDDENSTQPTTQEDEVTNALASPAKRLPNSPYRDSMKSPAKRADGVSLKPAASMQPSGESDIASSFKSSLLQSPAKRPQSAIKPFALPSTNEGEKKVSNFKASLLQSPAKRPLSPIKGMVAAKPMERLEEMRSPATKPLLLSTPTALRPVKRSSEKLMAEESDGHAEEEDDELDEVAEAMLNESIRLEEPMQFPGRLSAVLPRHADPVLKKNMPVLEAPPTEEPKLAEEADHIQQLDKPAENDVFVDEANENGSSSDGEPMMVDDEPYFQPQAAESLQAEVAPQLTLNAPIGIFGLRQKDMDPYSNMESDSDDELANSPRVSSAHNLVPATPTPANSRRSIVKSRVSSVGFTPLANQLNAWSAASPSKTPRRPVTPGRSLAQAPEGLISGAATPRTEVSPLRSTYFEDEMTVRADMDAQNEIEAAIEAEISAAAEDPEFDDLMVTEEDMALAAEANEMSLMEPEELEEIVNTSNSFDDTLSEASQEYGDENDMPVDPAMFGGDAFVPPVTPNRVLAREFSTVSKVPLKPADESTPRPKKKRAASISRLPVSRPSLNRSATVISYSPGKSQKNEEEQEGQNDDDFGSAPVTPAKSDVWSTLGTPARTPRRDLNPGLLRGAVVFVDVHTTEGADASGIFVELLGQMAARCVKTWTWNPSATGNSDASKIGITHVVFKDGGKRTMEKVRESNGVVQCVGVSWVLDCERENEWLDEAPYYIDTSMVPRGGARRRKSMEPTALANQNGMLVPTPVKAGRDAKTAPNTPMNRRDSTVWMHTPSDEAEDDEDDWQGLISPVPVTPAPEALARYAAETPSGMTDYDSSPTKTLLMQTCPPKQNTFAQMGEGILNRDKDEGVMQRLMAARRKSLQFAPKIGSPLAKAWR</sequence>
<feature type="region of interest" description="Disordered" evidence="1">
    <location>
        <begin position="663"/>
        <end position="700"/>
    </location>
</feature>
<feature type="compositionally biased region" description="Low complexity" evidence="1">
    <location>
        <begin position="69"/>
        <end position="79"/>
    </location>
</feature>
<feature type="compositionally biased region" description="Basic and acidic residues" evidence="1">
    <location>
        <begin position="144"/>
        <end position="158"/>
    </location>
</feature>
<keyword evidence="4" id="KW-1185">Reference proteome</keyword>
<dbReference type="STRING" id="1209926.A0A1G4B5N9"/>
<dbReference type="GO" id="GO:0000278">
    <property type="term" value="P:mitotic cell cycle"/>
    <property type="evidence" value="ECO:0007669"/>
    <property type="project" value="TreeGrafter"/>
</dbReference>
<protein>
    <recommendedName>
        <fullName evidence="2">BRCT domain-containing protein</fullName>
    </recommendedName>
</protein>
<feature type="compositionally biased region" description="Polar residues" evidence="1">
    <location>
        <begin position="355"/>
        <end position="373"/>
    </location>
</feature>
<dbReference type="AlphaFoldDB" id="A0A1G4B5N9"/>
<feature type="region of interest" description="Disordered" evidence="1">
    <location>
        <begin position="432"/>
        <end position="474"/>
    </location>
</feature>
<dbReference type="OrthoDB" id="2384350at2759"/>
<evidence type="ECO:0000256" key="1">
    <source>
        <dbReference type="SAM" id="MobiDB-lite"/>
    </source>
</evidence>
<reference evidence="3 4" key="1">
    <citation type="submission" date="2016-09" db="EMBL/GenBank/DDBJ databases">
        <authorList>
            <person name="Capua I."/>
            <person name="De Benedictis P."/>
            <person name="Joannis T."/>
            <person name="Lombin L.H."/>
            <person name="Cattoli G."/>
        </authorList>
    </citation>
    <scope>NUCLEOTIDE SEQUENCE [LARGE SCALE GENOMIC DNA]</scope>
    <source>
        <strain evidence="3 4">IMI 309357</strain>
    </source>
</reference>
<dbReference type="GeneID" id="34561189"/>
<feature type="domain" description="BRCT" evidence="2">
    <location>
        <begin position="971"/>
        <end position="1018"/>
    </location>
</feature>
<evidence type="ECO:0000313" key="4">
    <source>
        <dbReference type="Proteomes" id="UP000176998"/>
    </source>
</evidence>
<feature type="compositionally biased region" description="Low complexity" evidence="1">
    <location>
        <begin position="26"/>
        <end position="44"/>
    </location>
</feature>
<feature type="region of interest" description="Disordered" evidence="1">
    <location>
        <begin position="827"/>
        <end position="910"/>
    </location>
</feature>
<dbReference type="InterPro" id="IPR022047">
    <property type="entry name" value="Microcephalin-like"/>
</dbReference>
<comment type="caution">
    <text evidence="3">The sequence shown here is derived from an EMBL/GenBank/DDBJ whole genome shotgun (WGS) entry which is preliminary data.</text>
</comment>
<feature type="compositionally biased region" description="Acidic residues" evidence="1">
    <location>
        <begin position="875"/>
        <end position="885"/>
    </location>
</feature>
<accession>A0A1G4B5N9</accession>
<dbReference type="PANTHER" id="PTHR14625">
    <property type="entry name" value="MICROCEPHALIN"/>
    <property type="match status" value="1"/>
</dbReference>
<dbReference type="RefSeq" id="XP_022473883.1">
    <property type="nucleotide sequence ID" value="XM_022619679.1"/>
</dbReference>
<feature type="compositionally biased region" description="Polar residues" evidence="1">
    <location>
        <begin position="854"/>
        <end position="864"/>
    </location>
</feature>
<dbReference type="InterPro" id="IPR001357">
    <property type="entry name" value="BRCT_dom"/>
</dbReference>
<dbReference type="SUPFAM" id="SSF52113">
    <property type="entry name" value="BRCT domain"/>
    <property type="match status" value="1"/>
</dbReference>
<feature type="compositionally biased region" description="Low complexity" evidence="1">
    <location>
        <begin position="223"/>
        <end position="233"/>
    </location>
</feature>
<evidence type="ECO:0000313" key="3">
    <source>
        <dbReference type="EMBL" id="OHE96727.1"/>
    </source>
</evidence>
<dbReference type="PROSITE" id="PS50172">
    <property type="entry name" value="BRCT"/>
    <property type="match status" value="1"/>
</dbReference>
<feature type="compositionally biased region" description="Basic and acidic residues" evidence="1">
    <location>
        <begin position="294"/>
        <end position="305"/>
    </location>
</feature>
<dbReference type="PANTHER" id="PTHR14625:SF3">
    <property type="entry name" value="MICROCEPHALIN"/>
    <property type="match status" value="1"/>
</dbReference>
<dbReference type="Gene3D" id="3.40.50.10190">
    <property type="entry name" value="BRCT domain"/>
    <property type="match status" value="1"/>
</dbReference>
<proteinExistence type="predicted"/>
<feature type="region of interest" description="Disordered" evidence="1">
    <location>
        <begin position="601"/>
        <end position="643"/>
    </location>
</feature>
<gene>
    <name evidence="3" type="ORF">CORC01_08044</name>
</gene>
<feature type="compositionally biased region" description="Low complexity" evidence="1">
    <location>
        <begin position="99"/>
        <end position="119"/>
    </location>
</feature>
<feature type="compositionally biased region" description="Basic and acidic residues" evidence="1">
    <location>
        <begin position="183"/>
        <end position="199"/>
    </location>
</feature>
<name>A0A1G4B5N9_9PEZI</name>